<feature type="chain" id="PRO_5041403514" evidence="2">
    <location>
        <begin position="24"/>
        <end position="298"/>
    </location>
</feature>
<sequence>MHSVIQIFLLLPIFILTTTTANATFDSDNNDVIIREPTSSHSAPPPHPTTSPFDTVLDMNRTTYLALAMTCLDETDKLAWYLRGRGKPNEGSSKELQEKDGDTSNDDDSIDHPDHYPYDVCYCADFLKHFNEDPERDWIPQSYWTVIDEYCDSISNQTIAIVTSAPLAERVLEPQQVLTKRMVKLGPAVGARMPAVAARRPAVAARRPAVAARRPAVAARRPAVAARRPTLEARMPTVATRRGRVPPIVGSVVWVYIATQPMPTTPPNAPLRCVCREFLWNGCPCLEMTLEAQEAWRN</sequence>
<dbReference type="Proteomes" id="UP001166286">
    <property type="component" value="Unassembled WGS sequence"/>
</dbReference>
<comment type="caution">
    <text evidence="3">The sequence shown here is derived from an EMBL/GenBank/DDBJ whole genome shotgun (WGS) entry which is preliminary data.</text>
</comment>
<evidence type="ECO:0000256" key="1">
    <source>
        <dbReference type="SAM" id="MobiDB-lite"/>
    </source>
</evidence>
<reference evidence="3" key="1">
    <citation type="submission" date="2023-03" db="EMBL/GenBank/DDBJ databases">
        <title>Complete genome of Cladonia borealis.</title>
        <authorList>
            <person name="Park H."/>
        </authorList>
    </citation>
    <scope>NUCLEOTIDE SEQUENCE</scope>
    <source>
        <strain evidence="3">ANT050790</strain>
    </source>
</reference>
<dbReference type="EMBL" id="JAFEKC020000014">
    <property type="protein sequence ID" value="KAK0510862.1"/>
    <property type="molecule type" value="Genomic_DNA"/>
</dbReference>
<feature type="region of interest" description="Disordered" evidence="1">
    <location>
        <begin position="88"/>
        <end position="112"/>
    </location>
</feature>
<accession>A0AA39QX42</accession>
<dbReference type="AlphaFoldDB" id="A0AA39QX42"/>
<feature type="compositionally biased region" description="Basic and acidic residues" evidence="1">
    <location>
        <begin position="92"/>
        <end position="102"/>
    </location>
</feature>
<gene>
    <name evidence="3" type="ORF">JMJ35_006414</name>
</gene>
<feature type="signal peptide" evidence="2">
    <location>
        <begin position="1"/>
        <end position="23"/>
    </location>
</feature>
<evidence type="ECO:0000313" key="3">
    <source>
        <dbReference type="EMBL" id="KAK0510862.1"/>
    </source>
</evidence>
<feature type="region of interest" description="Disordered" evidence="1">
    <location>
        <begin position="35"/>
        <end position="54"/>
    </location>
</feature>
<evidence type="ECO:0000313" key="4">
    <source>
        <dbReference type="Proteomes" id="UP001166286"/>
    </source>
</evidence>
<name>A0AA39QX42_9LECA</name>
<protein>
    <submittedName>
        <fullName evidence="3">Uncharacterized protein</fullName>
    </submittedName>
</protein>
<evidence type="ECO:0000256" key="2">
    <source>
        <dbReference type="SAM" id="SignalP"/>
    </source>
</evidence>
<proteinExistence type="predicted"/>
<keyword evidence="2" id="KW-0732">Signal</keyword>
<keyword evidence="4" id="KW-1185">Reference proteome</keyword>
<organism evidence="3 4">
    <name type="scientific">Cladonia borealis</name>
    <dbReference type="NCBI Taxonomy" id="184061"/>
    <lineage>
        <taxon>Eukaryota</taxon>
        <taxon>Fungi</taxon>
        <taxon>Dikarya</taxon>
        <taxon>Ascomycota</taxon>
        <taxon>Pezizomycotina</taxon>
        <taxon>Lecanoromycetes</taxon>
        <taxon>OSLEUM clade</taxon>
        <taxon>Lecanoromycetidae</taxon>
        <taxon>Lecanorales</taxon>
        <taxon>Lecanorineae</taxon>
        <taxon>Cladoniaceae</taxon>
        <taxon>Cladonia</taxon>
    </lineage>
</organism>